<accession>A0A0F9YI26</accession>
<proteinExistence type="predicted"/>
<evidence type="ECO:0000256" key="1">
    <source>
        <dbReference type="SAM" id="Phobius"/>
    </source>
</evidence>
<evidence type="ECO:0000313" key="2">
    <source>
        <dbReference type="EMBL" id="KKP31179.1"/>
    </source>
</evidence>
<reference evidence="2 3" key="1">
    <citation type="journal article" date="2015" name="Nature">
        <title>rRNA introns, odd ribosomes, and small enigmatic genomes across a large radiation of phyla.</title>
        <authorList>
            <person name="Brown C.T."/>
            <person name="Hug L.A."/>
            <person name="Thomas B.C."/>
            <person name="Sharon I."/>
            <person name="Castelle C.J."/>
            <person name="Singh A."/>
            <person name="Wilkins M.J."/>
            <person name="Williams K.H."/>
            <person name="Banfield J.F."/>
        </authorList>
    </citation>
    <scope>NUCLEOTIDE SEQUENCE [LARGE SCALE GENOMIC DNA]</scope>
</reference>
<dbReference type="Proteomes" id="UP000034803">
    <property type="component" value="Unassembled WGS sequence"/>
</dbReference>
<sequence length="100" mass="10991">MGNKIKLIIFTILIPAVLLEIIFIAFFVWGQDYIFNTNILPIIVGISSILCGIFVSIKISENVLGKIAYAILTSIIATIIFGLLSILPLIFLAFIFTKTG</sequence>
<evidence type="ECO:0000313" key="3">
    <source>
        <dbReference type="Proteomes" id="UP000034803"/>
    </source>
</evidence>
<comment type="caution">
    <text evidence="2">The sequence shown here is derived from an EMBL/GenBank/DDBJ whole genome shotgun (WGS) entry which is preliminary data.</text>
</comment>
<keyword evidence="1" id="KW-0812">Transmembrane</keyword>
<feature type="transmembrane region" description="Helical" evidence="1">
    <location>
        <begin position="35"/>
        <end position="55"/>
    </location>
</feature>
<organism evidence="2 3">
    <name type="scientific">Candidatus Woesebacteria bacterium GW2011_GWC2_31_9</name>
    <dbReference type="NCBI Taxonomy" id="1618586"/>
    <lineage>
        <taxon>Bacteria</taxon>
        <taxon>Candidatus Woeseibacteriota</taxon>
    </lineage>
</organism>
<gene>
    <name evidence="2" type="ORF">UR21_C0014G0009</name>
</gene>
<feature type="transmembrane region" description="Helical" evidence="1">
    <location>
        <begin position="67"/>
        <end position="96"/>
    </location>
</feature>
<keyword evidence="1" id="KW-0472">Membrane</keyword>
<dbReference type="EMBL" id="LBOI01000014">
    <property type="protein sequence ID" value="KKP31179.1"/>
    <property type="molecule type" value="Genomic_DNA"/>
</dbReference>
<protein>
    <submittedName>
        <fullName evidence="2">Uncharacterized protein</fullName>
    </submittedName>
</protein>
<name>A0A0F9YI26_9BACT</name>
<dbReference type="AlphaFoldDB" id="A0A0F9YI26"/>
<keyword evidence="1" id="KW-1133">Transmembrane helix</keyword>
<feature type="transmembrane region" description="Helical" evidence="1">
    <location>
        <begin position="7"/>
        <end position="29"/>
    </location>
</feature>